<dbReference type="InterPro" id="IPR025164">
    <property type="entry name" value="Toastrack_DUF4097"/>
</dbReference>
<dbReference type="KEGG" id="cdrk:B9W14_08245"/>
<evidence type="ECO:0000259" key="2">
    <source>
        <dbReference type="Pfam" id="PF13349"/>
    </source>
</evidence>
<dbReference type="AlphaFoldDB" id="A0A2U8DPT8"/>
<dbReference type="EMBL" id="CP020953">
    <property type="protein sequence ID" value="AWI04481.1"/>
    <property type="molecule type" value="Genomic_DNA"/>
</dbReference>
<dbReference type="Proteomes" id="UP000244910">
    <property type="component" value="Chromosome"/>
</dbReference>
<keyword evidence="4" id="KW-1185">Reference proteome</keyword>
<evidence type="ECO:0000256" key="1">
    <source>
        <dbReference type="SAM" id="Phobius"/>
    </source>
</evidence>
<evidence type="ECO:0000313" key="3">
    <source>
        <dbReference type="EMBL" id="AWI04481.1"/>
    </source>
</evidence>
<dbReference type="OrthoDB" id="1907628at2"/>
<name>A0A2U8DPT8_9CLOT</name>
<dbReference type="Pfam" id="PF13349">
    <property type="entry name" value="DUF4097"/>
    <property type="match status" value="1"/>
</dbReference>
<organism evidence="3 4">
    <name type="scientific">Clostridium drakei</name>
    <dbReference type="NCBI Taxonomy" id="332101"/>
    <lineage>
        <taxon>Bacteria</taxon>
        <taxon>Bacillati</taxon>
        <taxon>Bacillota</taxon>
        <taxon>Clostridia</taxon>
        <taxon>Eubacteriales</taxon>
        <taxon>Clostridiaceae</taxon>
        <taxon>Clostridium</taxon>
    </lineage>
</organism>
<reference evidence="4" key="1">
    <citation type="submission" date="2017-04" db="EMBL/GenBank/DDBJ databases">
        <authorList>
            <person name="Song Y."/>
            <person name="Cho B.-K."/>
        </authorList>
    </citation>
    <scope>NUCLEOTIDE SEQUENCE [LARGE SCALE GENOMIC DNA]</scope>
    <source>
        <strain evidence="4">SL1</strain>
    </source>
</reference>
<keyword evidence="1" id="KW-0472">Membrane</keyword>
<feature type="transmembrane region" description="Helical" evidence="1">
    <location>
        <begin position="21"/>
        <end position="39"/>
    </location>
</feature>
<protein>
    <recommendedName>
        <fullName evidence="2">DUF4097 domain-containing protein</fullName>
    </recommendedName>
</protein>
<evidence type="ECO:0000313" key="4">
    <source>
        <dbReference type="Proteomes" id="UP000244910"/>
    </source>
</evidence>
<sequence length="240" mass="26495">MRNKTKSFKTYYTEVLIMIKKVLLIFVLILVVAGGILLFSPTKAENSQRIFTSKEIENLKEISLDGDFDVNITASDSKDIKCSFSKVQKGFILGAYNFESGIENDVLNVTSSSKIGTVCFGGYEGLSLNIDIPKSYKNKISIRSKLSKIKITNSSSKNIQCDVHDSDIKISLNNICGNITVNSNLGNINLKLPKDEKFNLSAKSHMGKVTNDLDSNVDHSLKEKNINLLSSDGDINISEN</sequence>
<proteinExistence type="predicted"/>
<feature type="domain" description="DUF4097" evidence="2">
    <location>
        <begin position="60"/>
        <end position="190"/>
    </location>
</feature>
<gene>
    <name evidence="3" type="ORF">B9W14_08245</name>
</gene>
<accession>A0A2U8DPT8</accession>
<keyword evidence="1" id="KW-1133">Transmembrane helix</keyword>
<keyword evidence="1" id="KW-0812">Transmembrane</keyword>